<keyword evidence="2" id="KW-1185">Reference proteome</keyword>
<accession>A0ACB7UJ94</accession>
<evidence type="ECO:0000313" key="1">
    <source>
        <dbReference type="EMBL" id="KAH7660365.1"/>
    </source>
</evidence>
<comment type="caution">
    <text evidence="1">The sequence shown here is derived from an EMBL/GenBank/DDBJ whole genome shotgun (WGS) entry which is preliminary data.</text>
</comment>
<dbReference type="EMBL" id="CM037026">
    <property type="protein sequence ID" value="KAH7660365.1"/>
    <property type="molecule type" value="Genomic_DNA"/>
</dbReference>
<dbReference type="Proteomes" id="UP000827976">
    <property type="component" value="Chromosome 16"/>
</dbReference>
<reference evidence="2" key="1">
    <citation type="journal article" date="2022" name="Nat. Commun.">
        <title>Chromosome evolution and the genetic basis of agronomically important traits in greater yam.</title>
        <authorList>
            <person name="Bredeson J.V."/>
            <person name="Lyons J.B."/>
            <person name="Oniyinde I.O."/>
            <person name="Okereke N.R."/>
            <person name="Kolade O."/>
            <person name="Nnabue I."/>
            <person name="Nwadili C.O."/>
            <person name="Hribova E."/>
            <person name="Parker M."/>
            <person name="Nwogha J."/>
            <person name="Shu S."/>
            <person name="Carlson J."/>
            <person name="Kariba R."/>
            <person name="Muthemba S."/>
            <person name="Knop K."/>
            <person name="Barton G.J."/>
            <person name="Sherwood A.V."/>
            <person name="Lopez-Montes A."/>
            <person name="Asiedu R."/>
            <person name="Jamnadass R."/>
            <person name="Muchugi A."/>
            <person name="Goodstein D."/>
            <person name="Egesi C.N."/>
            <person name="Featherston J."/>
            <person name="Asfaw A."/>
            <person name="Simpson G.G."/>
            <person name="Dolezel J."/>
            <person name="Hendre P.S."/>
            <person name="Van Deynze A."/>
            <person name="Kumar P.L."/>
            <person name="Obidiegwu J.E."/>
            <person name="Bhattacharjee R."/>
            <person name="Rokhsar D.S."/>
        </authorList>
    </citation>
    <scope>NUCLEOTIDE SEQUENCE [LARGE SCALE GENOMIC DNA]</scope>
    <source>
        <strain evidence="2">cv. TDa95/00328</strain>
    </source>
</reference>
<evidence type="ECO:0000313" key="2">
    <source>
        <dbReference type="Proteomes" id="UP000827976"/>
    </source>
</evidence>
<proteinExistence type="predicted"/>
<gene>
    <name evidence="1" type="ORF">IHE45_16G093300</name>
</gene>
<organism evidence="1 2">
    <name type="scientific">Dioscorea alata</name>
    <name type="common">Purple yam</name>
    <dbReference type="NCBI Taxonomy" id="55571"/>
    <lineage>
        <taxon>Eukaryota</taxon>
        <taxon>Viridiplantae</taxon>
        <taxon>Streptophyta</taxon>
        <taxon>Embryophyta</taxon>
        <taxon>Tracheophyta</taxon>
        <taxon>Spermatophyta</taxon>
        <taxon>Magnoliopsida</taxon>
        <taxon>Liliopsida</taxon>
        <taxon>Dioscoreales</taxon>
        <taxon>Dioscoreaceae</taxon>
        <taxon>Dioscorea</taxon>
    </lineage>
</organism>
<name>A0ACB7UJ94_DIOAL</name>
<sequence>MENVRRVNANNVGGRRAALHACSYCDKSFESLQALGGHQTAHRREIEEMRREHDAIVNATRTGPLIAPALIRPVREQPTQPPVAVAGNSNNAQQAAGQQPPRDEGSNPNLELTLGLPTGDEIDLTLKL</sequence>
<protein>
    <submittedName>
        <fullName evidence="1">Beta-beta-alpha zinc fingers domain-containing protein</fullName>
    </submittedName>
</protein>